<comment type="caution">
    <text evidence="1">The sequence shown here is derived from an EMBL/GenBank/DDBJ whole genome shotgun (WGS) entry which is preliminary data.</text>
</comment>
<sequence length="114" mass="13054">MPWARAATAFKRADASWRRMLVTQPPAQTVVIKSTSHGRDGDRERRGVLRDPSLRMGDLYDIALMCINQVAFSARIHWNKAGKADERQGPVTLLPWRRWISFSFATCTNKNLVR</sequence>
<gene>
    <name evidence="1" type="ORF">DFH07DRAFT_847094</name>
</gene>
<protein>
    <submittedName>
        <fullName evidence="1">Uncharacterized protein</fullName>
    </submittedName>
</protein>
<keyword evidence="2" id="KW-1185">Reference proteome</keyword>
<dbReference type="Proteomes" id="UP001215280">
    <property type="component" value="Unassembled WGS sequence"/>
</dbReference>
<evidence type="ECO:0000313" key="2">
    <source>
        <dbReference type="Proteomes" id="UP001215280"/>
    </source>
</evidence>
<organism evidence="1 2">
    <name type="scientific">Mycena maculata</name>
    <dbReference type="NCBI Taxonomy" id="230809"/>
    <lineage>
        <taxon>Eukaryota</taxon>
        <taxon>Fungi</taxon>
        <taxon>Dikarya</taxon>
        <taxon>Basidiomycota</taxon>
        <taxon>Agaricomycotina</taxon>
        <taxon>Agaricomycetes</taxon>
        <taxon>Agaricomycetidae</taxon>
        <taxon>Agaricales</taxon>
        <taxon>Marasmiineae</taxon>
        <taxon>Mycenaceae</taxon>
        <taxon>Mycena</taxon>
    </lineage>
</organism>
<dbReference type="EMBL" id="JARJLG010000181">
    <property type="protein sequence ID" value="KAJ7731680.1"/>
    <property type="molecule type" value="Genomic_DNA"/>
</dbReference>
<dbReference type="AlphaFoldDB" id="A0AAD7MTQ5"/>
<accession>A0AAD7MTQ5</accession>
<name>A0AAD7MTQ5_9AGAR</name>
<proteinExistence type="predicted"/>
<reference evidence="1" key="1">
    <citation type="submission" date="2023-03" db="EMBL/GenBank/DDBJ databases">
        <title>Massive genome expansion in bonnet fungi (Mycena s.s.) driven by repeated elements and novel gene families across ecological guilds.</title>
        <authorList>
            <consortium name="Lawrence Berkeley National Laboratory"/>
            <person name="Harder C.B."/>
            <person name="Miyauchi S."/>
            <person name="Viragh M."/>
            <person name="Kuo A."/>
            <person name="Thoen E."/>
            <person name="Andreopoulos B."/>
            <person name="Lu D."/>
            <person name="Skrede I."/>
            <person name="Drula E."/>
            <person name="Henrissat B."/>
            <person name="Morin E."/>
            <person name="Kohler A."/>
            <person name="Barry K."/>
            <person name="LaButti K."/>
            <person name="Morin E."/>
            <person name="Salamov A."/>
            <person name="Lipzen A."/>
            <person name="Mereny Z."/>
            <person name="Hegedus B."/>
            <person name="Baldrian P."/>
            <person name="Stursova M."/>
            <person name="Weitz H."/>
            <person name="Taylor A."/>
            <person name="Grigoriev I.V."/>
            <person name="Nagy L.G."/>
            <person name="Martin F."/>
            <person name="Kauserud H."/>
        </authorList>
    </citation>
    <scope>NUCLEOTIDE SEQUENCE</scope>
    <source>
        <strain evidence="1">CBHHK188m</strain>
    </source>
</reference>
<evidence type="ECO:0000313" key="1">
    <source>
        <dbReference type="EMBL" id="KAJ7731680.1"/>
    </source>
</evidence>